<protein>
    <submittedName>
        <fullName evidence="1">HigB toxin protein</fullName>
    </submittedName>
</protein>
<evidence type="ECO:0000313" key="2">
    <source>
        <dbReference type="Proteomes" id="UP000198559"/>
    </source>
</evidence>
<dbReference type="EMBL" id="CVUD02000003">
    <property type="protein sequence ID" value="SEH55212.1"/>
    <property type="molecule type" value="Genomic_DNA"/>
</dbReference>
<accession>A0A1H6IZT4</accession>
<evidence type="ECO:0000313" key="1">
    <source>
        <dbReference type="EMBL" id="SEH55212.1"/>
    </source>
</evidence>
<dbReference type="AlphaFoldDB" id="A0A1H6IZT4"/>
<dbReference type="STRING" id="235205.BAZSYMB_V2SCAFFOLD00054_2"/>
<dbReference type="Gene3D" id="3.30.2310.20">
    <property type="entry name" value="RelE-like"/>
    <property type="match status" value="1"/>
</dbReference>
<dbReference type="SUPFAM" id="SSF143011">
    <property type="entry name" value="RelE-like"/>
    <property type="match status" value="1"/>
</dbReference>
<organism evidence="1 2">
    <name type="scientific">Bathymodiolus azoricus thioautotrophic gill symbiont</name>
    <dbReference type="NCBI Taxonomy" id="235205"/>
    <lineage>
        <taxon>Bacteria</taxon>
        <taxon>Pseudomonadati</taxon>
        <taxon>Pseudomonadota</taxon>
        <taxon>Gammaproteobacteria</taxon>
        <taxon>sulfur-oxidizing symbionts</taxon>
    </lineage>
</organism>
<dbReference type="InterPro" id="IPR035093">
    <property type="entry name" value="RelE/ParE_toxin_dom_sf"/>
</dbReference>
<reference evidence="2" key="1">
    <citation type="submission" date="2016-06" db="EMBL/GenBank/DDBJ databases">
        <authorList>
            <person name="Petersen J."/>
            <person name="Sayavedra L."/>
        </authorList>
    </citation>
    <scope>NUCLEOTIDE SEQUENCE [LARGE SCALE GENOMIC DNA]</scope>
    <source>
        <strain evidence="2">BazSymB</strain>
    </source>
</reference>
<gene>
    <name evidence="1" type="ORF">BAZSYMB_V2SCAFFOLD00054_2</name>
</gene>
<dbReference type="Proteomes" id="UP000198559">
    <property type="component" value="Unassembled WGS sequence"/>
</dbReference>
<proteinExistence type="predicted"/>
<sequence>MDIHFKTKKLQKLCSNNRQANKDLGAKCAKKLQKILERLFAINELNDCSLGNPHPLKGKRKGQFSISLDGGYRLVFEALEPIPSNEDGSTNWKKVKKITIIFIGDYHE</sequence>
<dbReference type="RefSeq" id="WP_202776352.1">
    <property type="nucleotide sequence ID" value="NZ_CAESAP020000388.1"/>
</dbReference>
<name>A0A1H6IZT4_9GAMM</name>